<feature type="transmembrane region" description="Helical" evidence="1">
    <location>
        <begin position="131"/>
        <end position="151"/>
    </location>
</feature>
<dbReference type="Pfam" id="PF09990">
    <property type="entry name" value="DUF2231"/>
    <property type="match status" value="1"/>
</dbReference>
<feature type="transmembrane region" description="Helical" evidence="1">
    <location>
        <begin position="99"/>
        <end position="119"/>
    </location>
</feature>
<dbReference type="Proteomes" id="UP000059113">
    <property type="component" value="Chromosome"/>
</dbReference>
<feature type="domain" description="DUF2231" evidence="3">
    <location>
        <begin position="62"/>
        <end position="183"/>
    </location>
</feature>
<reference evidence="5" key="2">
    <citation type="submission" date="2015-04" db="EMBL/GenBank/DDBJ databases">
        <title>The complete genome sequence of Erythrobacter sp. s21-N3.</title>
        <authorList>
            <person name="Zhuang L."/>
            <person name="Liu Y."/>
            <person name="Shao Z."/>
        </authorList>
    </citation>
    <scope>NUCLEOTIDE SEQUENCE [LARGE SCALE GENOMIC DNA]</scope>
    <source>
        <strain evidence="5">s21-N3</strain>
    </source>
</reference>
<evidence type="ECO:0000313" key="4">
    <source>
        <dbReference type="EMBL" id="AKQ43119.2"/>
    </source>
</evidence>
<protein>
    <recommendedName>
        <fullName evidence="3">DUF2231 domain-containing protein</fullName>
    </recommendedName>
</protein>
<name>A0A0H4VJG3_9SPHN</name>
<dbReference type="EMBL" id="CP011310">
    <property type="protein sequence ID" value="AKQ43119.2"/>
    <property type="molecule type" value="Genomic_DNA"/>
</dbReference>
<organism evidence="4 5">
    <name type="scientific">Aurantiacibacter atlanticus</name>
    <dbReference type="NCBI Taxonomy" id="1648404"/>
    <lineage>
        <taxon>Bacteria</taxon>
        <taxon>Pseudomonadati</taxon>
        <taxon>Pseudomonadota</taxon>
        <taxon>Alphaproteobacteria</taxon>
        <taxon>Sphingomonadales</taxon>
        <taxon>Erythrobacteraceae</taxon>
        <taxon>Aurantiacibacter</taxon>
    </lineage>
</organism>
<evidence type="ECO:0000256" key="2">
    <source>
        <dbReference type="SAM" id="SignalP"/>
    </source>
</evidence>
<evidence type="ECO:0000256" key="1">
    <source>
        <dbReference type="SAM" id="Phobius"/>
    </source>
</evidence>
<gene>
    <name evidence="4" type="ORF">CP97_03375</name>
</gene>
<keyword evidence="2" id="KW-0732">Signal</keyword>
<dbReference type="InterPro" id="IPR019251">
    <property type="entry name" value="DUF2231_TM"/>
</dbReference>
<feature type="transmembrane region" description="Helical" evidence="1">
    <location>
        <begin position="66"/>
        <end position="87"/>
    </location>
</feature>
<feature type="chain" id="PRO_5007772115" description="DUF2231 domain-containing protein" evidence="2">
    <location>
        <begin position="25"/>
        <end position="191"/>
    </location>
</feature>
<dbReference type="AlphaFoldDB" id="A0A0H4VJG3"/>
<sequence>MKRSISALAMMCLAVLIAFSPALAHGENTHGKQDAGTAAVEAAPARAADNVSPGDVMTLLRNLHPATVHFAIALFVVAGLTEAVGVFHPSTEFEGTVRIMVMAGAAGAIIAAVFGWIHTGLWLGGDGTMQLHRWIGMAIALVGTAAAIVANNRPQSRTLLRAALIILTIAIVAQGYLGGELAHGAGHLWKQ</sequence>
<evidence type="ECO:0000259" key="3">
    <source>
        <dbReference type="Pfam" id="PF09990"/>
    </source>
</evidence>
<keyword evidence="1" id="KW-1133">Transmembrane helix</keyword>
<reference evidence="4 5" key="1">
    <citation type="journal article" date="2015" name="Int. J. Syst. Evol. Microbiol.">
        <title>Erythrobacter atlanticus sp. nov., a bacterium from ocean sediment able to degrade polycyclic aromatic hydrocarbons.</title>
        <authorList>
            <person name="Zhuang L."/>
            <person name="Liu Y."/>
            <person name="Wang L."/>
            <person name="Wang W."/>
            <person name="Shao Z."/>
        </authorList>
    </citation>
    <scope>NUCLEOTIDE SEQUENCE [LARGE SCALE GENOMIC DNA]</scope>
    <source>
        <strain evidence="5">s21-N3</strain>
    </source>
</reference>
<feature type="transmembrane region" description="Helical" evidence="1">
    <location>
        <begin position="158"/>
        <end position="177"/>
    </location>
</feature>
<accession>A0A0H4VJG3</accession>
<keyword evidence="1" id="KW-0472">Membrane</keyword>
<keyword evidence="5" id="KW-1185">Reference proteome</keyword>
<evidence type="ECO:0000313" key="5">
    <source>
        <dbReference type="Proteomes" id="UP000059113"/>
    </source>
</evidence>
<dbReference type="STRING" id="1648404.CP97_03375"/>
<keyword evidence="1" id="KW-0812">Transmembrane</keyword>
<dbReference type="RefSeq" id="WP_053106523.1">
    <property type="nucleotide sequence ID" value="NZ_CP011310.1"/>
</dbReference>
<feature type="signal peptide" evidence="2">
    <location>
        <begin position="1"/>
        <end position="24"/>
    </location>
</feature>
<proteinExistence type="predicted"/>
<dbReference type="KEGG" id="ery:CP97_03375"/>